<name>A0AAE0M1E4_9PEZI</name>
<dbReference type="PANTHER" id="PTHR36847">
    <property type="entry name" value="AMIDOLIGASE ENZYME"/>
    <property type="match status" value="1"/>
</dbReference>
<dbReference type="Proteomes" id="UP001283341">
    <property type="component" value="Unassembled WGS sequence"/>
</dbReference>
<accession>A0AAE0M1E4</accession>
<dbReference type="EMBL" id="JAUEDM010000006">
    <property type="protein sequence ID" value="KAK3315572.1"/>
    <property type="molecule type" value="Genomic_DNA"/>
</dbReference>
<protein>
    <submittedName>
        <fullName evidence="1">Amidoligase enzyme-domain-containing protein</fullName>
    </submittedName>
</protein>
<reference evidence="1" key="1">
    <citation type="journal article" date="2023" name="Mol. Phylogenet. Evol.">
        <title>Genome-scale phylogeny and comparative genomics of the fungal order Sordariales.</title>
        <authorList>
            <person name="Hensen N."/>
            <person name="Bonometti L."/>
            <person name="Westerberg I."/>
            <person name="Brannstrom I.O."/>
            <person name="Guillou S."/>
            <person name="Cros-Aarteil S."/>
            <person name="Calhoun S."/>
            <person name="Haridas S."/>
            <person name="Kuo A."/>
            <person name="Mondo S."/>
            <person name="Pangilinan J."/>
            <person name="Riley R."/>
            <person name="LaButti K."/>
            <person name="Andreopoulos B."/>
            <person name="Lipzen A."/>
            <person name="Chen C."/>
            <person name="Yan M."/>
            <person name="Daum C."/>
            <person name="Ng V."/>
            <person name="Clum A."/>
            <person name="Steindorff A."/>
            <person name="Ohm R.A."/>
            <person name="Martin F."/>
            <person name="Silar P."/>
            <person name="Natvig D.O."/>
            <person name="Lalanne C."/>
            <person name="Gautier V."/>
            <person name="Ament-Velasquez S.L."/>
            <person name="Kruys A."/>
            <person name="Hutchinson M.I."/>
            <person name="Powell A.J."/>
            <person name="Barry K."/>
            <person name="Miller A.N."/>
            <person name="Grigoriev I.V."/>
            <person name="Debuchy R."/>
            <person name="Gladieux P."/>
            <person name="Hiltunen Thoren M."/>
            <person name="Johannesson H."/>
        </authorList>
    </citation>
    <scope>NUCLEOTIDE SEQUENCE</scope>
    <source>
        <strain evidence="1">CBS 118394</strain>
    </source>
</reference>
<evidence type="ECO:0000313" key="1">
    <source>
        <dbReference type="EMBL" id="KAK3315572.1"/>
    </source>
</evidence>
<keyword evidence="2" id="KW-1185">Reference proteome</keyword>
<dbReference type="Pfam" id="PF12224">
    <property type="entry name" value="Amidoligase_2"/>
    <property type="match status" value="1"/>
</dbReference>
<dbReference type="AlphaFoldDB" id="A0AAE0M1E4"/>
<organism evidence="1 2">
    <name type="scientific">Apodospora peruviana</name>
    <dbReference type="NCBI Taxonomy" id="516989"/>
    <lineage>
        <taxon>Eukaryota</taxon>
        <taxon>Fungi</taxon>
        <taxon>Dikarya</taxon>
        <taxon>Ascomycota</taxon>
        <taxon>Pezizomycotina</taxon>
        <taxon>Sordariomycetes</taxon>
        <taxon>Sordariomycetidae</taxon>
        <taxon>Sordariales</taxon>
        <taxon>Lasiosphaeriaceae</taxon>
        <taxon>Apodospora</taxon>
    </lineage>
</organism>
<comment type="caution">
    <text evidence="1">The sequence shown here is derived from an EMBL/GenBank/DDBJ whole genome shotgun (WGS) entry which is preliminary data.</text>
</comment>
<evidence type="ECO:0000313" key="2">
    <source>
        <dbReference type="Proteomes" id="UP001283341"/>
    </source>
</evidence>
<gene>
    <name evidence="1" type="ORF">B0H66DRAFT_628737</name>
</gene>
<dbReference type="PANTHER" id="PTHR36847:SF1">
    <property type="entry name" value="AMIDOLIGASE ENZYME"/>
    <property type="match status" value="1"/>
</dbReference>
<proteinExistence type="predicted"/>
<dbReference type="InterPro" id="IPR022025">
    <property type="entry name" value="Amidoligase_2"/>
</dbReference>
<reference evidence="1" key="2">
    <citation type="submission" date="2023-06" db="EMBL/GenBank/DDBJ databases">
        <authorList>
            <consortium name="Lawrence Berkeley National Laboratory"/>
            <person name="Haridas S."/>
            <person name="Hensen N."/>
            <person name="Bonometti L."/>
            <person name="Westerberg I."/>
            <person name="Brannstrom I.O."/>
            <person name="Guillou S."/>
            <person name="Cros-Aarteil S."/>
            <person name="Calhoun S."/>
            <person name="Kuo A."/>
            <person name="Mondo S."/>
            <person name="Pangilinan J."/>
            <person name="Riley R."/>
            <person name="Labutti K."/>
            <person name="Andreopoulos B."/>
            <person name="Lipzen A."/>
            <person name="Chen C."/>
            <person name="Yanf M."/>
            <person name="Daum C."/>
            <person name="Ng V."/>
            <person name="Clum A."/>
            <person name="Steindorff A."/>
            <person name="Ohm R."/>
            <person name="Martin F."/>
            <person name="Silar P."/>
            <person name="Natvig D."/>
            <person name="Lalanne C."/>
            <person name="Gautier V."/>
            <person name="Ament-Velasquez S.L."/>
            <person name="Kruys A."/>
            <person name="Hutchinson M.I."/>
            <person name="Powell A.J."/>
            <person name="Barry K."/>
            <person name="Miller A.N."/>
            <person name="Grigoriev I.V."/>
            <person name="Debuchy R."/>
            <person name="Gladieux P."/>
            <person name="Thoren M.H."/>
            <person name="Johannesson H."/>
        </authorList>
    </citation>
    <scope>NUCLEOTIDE SEQUENCE</scope>
    <source>
        <strain evidence="1">CBS 118394</strain>
    </source>
</reference>
<sequence length="382" mass="42656">MESPALDELSFGVEIEILLSPRSEDETDATFSTVMKGNGWDHDLSSRTGFMLARYNQSRIIRDALASALKKQGIRAKAKNSSKDMTAWDDWTLVDEALECVTNFWGIEFVSRVLTTGIYGWHQELYHLFSIVDENCKAVLTKGCATHVHVSPGLFKFKDTQLRSICKAAAVFDDAITAIMPVERKDNPWATSNFQGSGESINKRLQKAFSAVKTDKWISFFEYIDCNVYLHTAYDVMSSGGRAGRFVCWNFENVTKACGTVEFRRPPGTKDAMTTGHWVAFTLGFIAEAVATTDWNKRWGKLNCGGNVKELRGFVSAGIKRLSSYETNAALQRDGIKLIDGARTVFDADELEEIKWNKAAKVQREGEFVTKAGSRANTPETN</sequence>